<evidence type="ECO:0000259" key="10">
    <source>
        <dbReference type="PROSITE" id="PS50977"/>
    </source>
</evidence>
<dbReference type="InterPro" id="IPR023772">
    <property type="entry name" value="DNA-bd_HTH_TetR-type_CS"/>
</dbReference>
<keyword evidence="4 7" id="KW-0238">DNA-binding</keyword>
<dbReference type="Gene3D" id="1.10.357.10">
    <property type="entry name" value="Tetracycline Repressor, domain 2"/>
    <property type="match status" value="1"/>
</dbReference>
<dbReference type="RefSeq" id="WP_090068670.1">
    <property type="nucleotide sequence ID" value="NZ_FOVR01000001.1"/>
</dbReference>
<dbReference type="NCBIfam" id="NF001978">
    <property type="entry name" value="PRK00767.1"/>
    <property type="match status" value="1"/>
</dbReference>
<evidence type="ECO:0000256" key="4">
    <source>
        <dbReference type="ARBA" id="ARBA00023125"/>
    </source>
</evidence>
<evidence type="ECO:0000256" key="5">
    <source>
        <dbReference type="ARBA" id="ARBA00023163"/>
    </source>
</evidence>
<evidence type="ECO:0000256" key="8">
    <source>
        <dbReference type="PROSITE-ProRule" id="PRU00335"/>
    </source>
</evidence>
<dbReference type="InterPro" id="IPR036271">
    <property type="entry name" value="Tet_transcr_reg_TetR-rel_C_sf"/>
</dbReference>
<dbReference type="InterPro" id="IPR039538">
    <property type="entry name" value="BetI_C"/>
</dbReference>
<dbReference type="GO" id="GO:0019285">
    <property type="term" value="P:glycine betaine biosynthetic process from choline"/>
    <property type="evidence" value="ECO:0007669"/>
    <property type="project" value="UniProtKB-UniRule"/>
</dbReference>
<keyword evidence="12" id="KW-1185">Reference proteome</keyword>
<dbReference type="SUPFAM" id="SSF46689">
    <property type="entry name" value="Homeodomain-like"/>
    <property type="match status" value="1"/>
</dbReference>
<dbReference type="Pfam" id="PF13977">
    <property type="entry name" value="TetR_C_6"/>
    <property type="match status" value="1"/>
</dbReference>
<evidence type="ECO:0000313" key="11">
    <source>
        <dbReference type="EMBL" id="SFN65696.1"/>
    </source>
</evidence>
<dbReference type="InterPro" id="IPR009057">
    <property type="entry name" value="Homeodomain-like_sf"/>
</dbReference>
<name>A0A1I5AT38_9HYPH</name>
<feature type="DNA-binding region" description="H-T-H motif" evidence="7 8">
    <location>
        <begin position="30"/>
        <end position="49"/>
    </location>
</feature>
<dbReference type="PROSITE" id="PS50977">
    <property type="entry name" value="HTH_TETR_2"/>
    <property type="match status" value="1"/>
</dbReference>
<dbReference type="EMBL" id="FOVR01000001">
    <property type="protein sequence ID" value="SFN65696.1"/>
    <property type="molecule type" value="Genomic_DNA"/>
</dbReference>
<dbReference type="GO" id="GO:0000976">
    <property type="term" value="F:transcription cis-regulatory region binding"/>
    <property type="evidence" value="ECO:0007669"/>
    <property type="project" value="TreeGrafter"/>
</dbReference>
<dbReference type="HAMAP" id="MF_00768">
    <property type="entry name" value="HTH_type_BetI"/>
    <property type="match status" value="1"/>
</dbReference>
<evidence type="ECO:0000256" key="1">
    <source>
        <dbReference type="ARBA" id="ARBA00004719"/>
    </source>
</evidence>
<comment type="function">
    <text evidence="7">Repressor involved in choline regulation of the bet genes.</text>
</comment>
<evidence type="ECO:0000313" key="12">
    <source>
        <dbReference type="Proteomes" id="UP000199236"/>
    </source>
</evidence>
<dbReference type="Pfam" id="PF00440">
    <property type="entry name" value="TetR_N"/>
    <property type="match status" value="1"/>
</dbReference>
<keyword evidence="3 7" id="KW-0805">Transcription regulation</keyword>
<dbReference type="OrthoDB" id="7618612at2"/>
<dbReference type="AlphaFoldDB" id="A0A1I5AT38"/>
<evidence type="ECO:0000256" key="9">
    <source>
        <dbReference type="SAM" id="MobiDB-lite"/>
    </source>
</evidence>
<dbReference type="GO" id="GO:0003700">
    <property type="term" value="F:DNA-binding transcription factor activity"/>
    <property type="evidence" value="ECO:0007669"/>
    <property type="project" value="UniProtKB-UniRule"/>
</dbReference>
<feature type="region of interest" description="Disordered" evidence="9">
    <location>
        <begin position="195"/>
        <end position="215"/>
    </location>
</feature>
<dbReference type="PANTHER" id="PTHR30055:SF234">
    <property type="entry name" value="HTH-TYPE TRANSCRIPTIONAL REGULATOR BETI"/>
    <property type="match status" value="1"/>
</dbReference>
<dbReference type="InterPro" id="IPR050109">
    <property type="entry name" value="HTH-type_TetR-like_transc_reg"/>
</dbReference>
<sequence length="215" mass="24277">MVRKAEHERRAELIAATIREIAAVGSLNVTTSQIAKSAGVSSGLAFHYFKDKDSLFLAAMRDILMRYGMEVREELRKAGTPEERLKAIAYASFEHKNFRRETIAAWLNFYTLALKSAEARRLLYVYQRRLHSNLVYDLRSLVGERAPDVARRIAGLIDGLYLRYALDGTDNMGHEAGEHVLRALAAECTEIHENEDLSIEEADPSPMDPIAKPQE</sequence>
<evidence type="ECO:0000256" key="3">
    <source>
        <dbReference type="ARBA" id="ARBA00023015"/>
    </source>
</evidence>
<reference evidence="11 12" key="1">
    <citation type="submission" date="2016-10" db="EMBL/GenBank/DDBJ databases">
        <authorList>
            <person name="de Groot N.N."/>
        </authorList>
    </citation>
    <scope>NUCLEOTIDE SEQUENCE [LARGE SCALE GENOMIC DNA]</scope>
    <source>
        <strain evidence="11 12">CGMCC 1.9157</strain>
    </source>
</reference>
<keyword evidence="2 7" id="KW-0678">Repressor</keyword>
<dbReference type="PANTHER" id="PTHR30055">
    <property type="entry name" value="HTH-TYPE TRANSCRIPTIONAL REGULATOR RUTR"/>
    <property type="match status" value="1"/>
</dbReference>
<dbReference type="InterPro" id="IPR017757">
    <property type="entry name" value="Tscrpt_rep_BetI"/>
</dbReference>
<dbReference type="GO" id="GO:0045892">
    <property type="term" value="P:negative regulation of DNA-templated transcription"/>
    <property type="evidence" value="ECO:0007669"/>
    <property type="project" value="UniProtKB-UniRule"/>
</dbReference>
<protein>
    <recommendedName>
        <fullName evidence="7">HTH-type transcriptional regulator BetI</fullName>
    </recommendedName>
</protein>
<dbReference type="Proteomes" id="UP000199236">
    <property type="component" value="Unassembled WGS sequence"/>
</dbReference>
<comment type="function">
    <text evidence="6">Repressor involved in the biosynthesis of the osmoprotectant glycine betaine. It represses transcription of the choline transporter BetT and the genes of BetAB involved in the synthesis of glycine betaine.</text>
</comment>
<keyword evidence="5 7" id="KW-0804">Transcription</keyword>
<dbReference type="PROSITE" id="PS01081">
    <property type="entry name" value="HTH_TETR_1"/>
    <property type="match status" value="1"/>
</dbReference>
<evidence type="ECO:0000256" key="6">
    <source>
        <dbReference type="ARBA" id="ARBA00024936"/>
    </source>
</evidence>
<dbReference type="STRING" id="655353.SAMN04488056_101606"/>
<feature type="domain" description="HTH tetR-type" evidence="10">
    <location>
        <begin position="7"/>
        <end position="67"/>
    </location>
</feature>
<evidence type="ECO:0000256" key="2">
    <source>
        <dbReference type="ARBA" id="ARBA00022491"/>
    </source>
</evidence>
<accession>A0A1I5AT38</accession>
<organism evidence="11 12">
    <name type="scientific">Cohaesibacter marisflavi</name>
    <dbReference type="NCBI Taxonomy" id="655353"/>
    <lineage>
        <taxon>Bacteria</taxon>
        <taxon>Pseudomonadati</taxon>
        <taxon>Pseudomonadota</taxon>
        <taxon>Alphaproteobacteria</taxon>
        <taxon>Hyphomicrobiales</taxon>
        <taxon>Cohaesibacteraceae</taxon>
    </lineage>
</organism>
<proteinExistence type="inferred from homology"/>
<gene>
    <name evidence="7" type="primary">betI</name>
    <name evidence="11" type="ORF">SAMN04488056_101606</name>
</gene>
<dbReference type="InterPro" id="IPR001647">
    <property type="entry name" value="HTH_TetR"/>
</dbReference>
<dbReference type="SUPFAM" id="SSF48498">
    <property type="entry name" value="Tetracyclin repressor-like, C-terminal domain"/>
    <property type="match status" value="1"/>
</dbReference>
<dbReference type="UniPathway" id="UPA00529"/>
<evidence type="ECO:0000256" key="7">
    <source>
        <dbReference type="HAMAP-Rule" id="MF_00768"/>
    </source>
</evidence>
<comment type="pathway">
    <text evidence="1 7">Amine and polyamine biosynthesis; betaine biosynthesis via choline pathway [regulation].</text>
</comment>